<keyword evidence="3" id="KW-1185">Reference proteome</keyword>
<dbReference type="EMBL" id="JACEIP010000003">
    <property type="protein sequence ID" value="MBA4541940.1"/>
    <property type="molecule type" value="Genomic_DNA"/>
</dbReference>
<dbReference type="NCBIfam" id="TIGR02988">
    <property type="entry name" value="YaaA_near_RecF"/>
    <property type="match status" value="1"/>
</dbReference>
<proteinExistence type="predicted"/>
<keyword evidence="1" id="KW-0694">RNA-binding</keyword>
<dbReference type="Pfam" id="PF13275">
    <property type="entry name" value="S4_2"/>
    <property type="match status" value="1"/>
</dbReference>
<dbReference type="SUPFAM" id="SSF55174">
    <property type="entry name" value="Alpha-L RNA-binding motif"/>
    <property type="match status" value="1"/>
</dbReference>
<evidence type="ECO:0000256" key="1">
    <source>
        <dbReference type="PROSITE-ProRule" id="PRU00182"/>
    </source>
</evidence>
<accession>A0A7W1X8C8</accession>
<protein>
    <submittedName>
        <fullName evidence="2">S4 domain-containing protein YaaA</fullName>
    </submittedName>
</protein>
<dbReference type="PROSITE" id="PS50889">
    <property type="entry name" value="S4"/>
    <property type="match status" value="1"/>
</dbReference>
<dbReference type="Gene3D" id="3.10.290.10">
    <property type="entry name" value="RNA-binding S4 domain"/>
    <property type="match status" value="1"/>
</dbReference>
<dbReference type="AlphaFoldDB" id="A0A7W1X8C8"/>
<dbReference type="GO" id="GO:0003723">
    <property type="term" value="F:RNA binding"/>
    <property type="evidence" value="ECO:0007669"/>
    <property type="project" value="UniProtKB-KW"/>
</dbReference>
<dbReference type="InterPro" id="IPR014330">
    <property type="entry name" value="RNA-bd_S4-rel_YaaA"/>
</dbReference>
<sequence>MQQVKIDGPYITLGQLLKKLDLAHSGGFVKIFLQEVEVRVNREPESRRGRKLYPQDIVDIAGYGSVQVIGE</sequence>
<dbReference type="RefSeq" id="WP_033100492.1">
    <property type="nucleotide sequence ID" value="NZ_JACEIP010000003.1"/>
</dbReference>
<dbReference type="OrthoDB" id="9811532at2"/>
<comment type="caution">
    <text evidence="2">The sequence shown here is derived from an EMBL/GenBank/DDBJ whole genome shotgun (WGS) entry which is preliminary data.</text>
</comment>
<evidence type="ECO:0000313" key="3">
    <source>
        <dbReference type="Proteomes" id="UP000530514"/>
    </source>
</evidence>
<dbReference type="InterPro" id="IPR036986">
    <property type="entry name" value="S4_RNA-bd_sf"/>
</dbReference>
<organism evidence="2 3">
    <name type="scientific">Thermoactinomyces daqus</name>
    <dbReference type="NCBI Taxonomy" id="1329516"/>
    <lineage>
        <taxon>Bacteria</taxon>
        <taxon>Bacillati</taxon>
        <taxon>Bacillota</taxon>
        <taxon>Bacilli</taxon>
        <taxon>Bacillales</taxon>
        <taxon>Thermoactinomycetaceae</taxon>
        <taxon>Thermoactinomyces</taxon>
    </lineage>
</organism>
<name>A0A7W1X8C8_9BACL</name>
<reference evidence="2 3" key="1">
    <citation type="submission" date="2020-07" db="EMBL/GenBank/DDBJ databases">
        <authorList>
            <person name="Feng H."/>
        </authorList>
    </citation>
    <scope>NUCLEOTIDE SEQUENCE [LARGE SCALE GENOMIC DNA]</scope>
    <source>
        <strain evidence="3">s-11</strain>
    </source>
</reference>
<evidence type="ECO:0000313" key="2">
    <source>
        <dbReference type="EMBL" id="MBA4541940.1"/>
    </source>
</evidence>
<gene>
    <name evidence="2" type="primary">yaaA</name>
    <name evidence="2" type="ORF">H1164_03355</name>
</gene>
<dbReference type="Proteomes" id="UP000530514">
    <property type="component" value="Unassembled WGS sequence"/>
</dbReference>